<protein>
    <submittedName>
        <fullName evidence="1">Uncharacterized protein</fullName>
    </submittedName>
</protein>
<dbReference type="AlphaFoldDB" id="A0A0A8XX71"/>
<name>A0A0A8XX71_ARUDO</name>
<organism evidence="1">
    <name type="scientific">Arundo donax</name>
    <name type="common">Giant reed</name>
    <name type="synonym">Donax arundinaceus</name>
    <dbReference type="NCBI Taxonomy" id="35708"/>
    <lineage>
        <taxon>Eukaryota</taxon>
        <taxon>Viridiplantae</taxon>
        <taxon>Streptophyta</taxon>
        <taxon>Embryophyta</taxon>
        <taxon>Tracheophyta</taxon>
        <taxon>Spermatophyta</taxon>
        <taxon>Magnoliopsida</taxon>
        <taxon>Liliopsida</taxon>
        <taxon>Poales</taxon>
        <taxon>Poaceae</taxon>
        <taxon>PACMAD clade</taxon>
        <taxon>Arundinoideae</taxon>
        <taxon>Arundineae</taxon>
        <taxon>Arundo</taxon>
    </lineage>
</organism>
<sequence>MERGWCARRCQLQLRLYQA</sequence>
<accession>A0A0A8XX71</accession>
<dbReference type="EMBL" id="GBRH01280537">
    <property type="protein sequence ID" value="JAD17358.1"/>
    <property type="molecule type" value="Transcribed_RNA"/>
</dbReference>
<reference evidence="1" key="1">
    <citation type="submission" date="2014-09" db="EMBL/GenBank/DDBJ databases">
        <authorList>
            <person name="Magalhaes I.L.F."/>
            <person name="Oliveira U."/>
            <person name="Santos F.R."/>
            <person name="Vidigal T.H.D.A."/>
            <person name="Brescovit A.D."/>
            <person name="Santos A.J."/>
        </authorList>
    </citation>
    <scope>NUCLEOTIDE SEQUENCE</scope>
    <source>
        <tissue evidence="1">Shoot tissue taken approximately 20 cm above the soil surface</tissue>
    </source>
</reference>
<reference evidence="1" key="2">
    <citation type="journal article" date="2015" name="Data Brief">
        <title>Shoot transcriptome of the giant reed, Arundo donax.</title>
        <authorList>
            <person name="Barrero R.A."/>
            <person name="Guerrero F.D."/>
            <person name="Moolhuijzen P."/>
            <person name="Goolsby J.A."/>
            <person name="Tidwell J."/>
            <person name="Bellgard S.E."/>
            <person name="Bellgard M.I."/>
        </authorList>
    </citation>
    <scope>NUCLEOTIDE SEQUENCE</scope>
    <source>
        <tissue evidence="1">Shoot tissue taken approximately 20 cm above the soil surface</tissue>
    </source>
</reference>
<proteinExistence type="predicted"/>
<evidence type="ECO:0000313" key="1">
    <source>
        <dbReference type="EMBL" id="JAD17358.1"/>
    </source>
</evidence>